<dbReference type="RefSeq" id="WP_046231598.1">
    <property type="nucleotide sequence ID" value="NZ_FONN01000005.1"/>
</dbReference>
<sequence>MIFSEETKIGYIWASPEGRKVLLKHAPELEHSPYLSFIKMRTLPIFATSNQALMRSPEWVAKVLGELAGVEYVTEDDAAQEAASALGNESQEALAAQSAAGAPLEAEGSAKLLAPDEAARWSVYELELHGPAHGNPFTDAAISAVFSQGDRSLTAQGFYDGDGIYRVRFMPDAEGEWRYRTSSSIRAMNGIAGSFVCGSAEAGNHGPVRVADTYHFAYEDGSRYLPVGTTCYAWTHQGQELEEQTLATLAQTPFNKLRMCVFPKAYLFNDNEPPLYPFERLADGQWDFTRFNPAYFRHLEQRIADLGKLGIEADLILFHAYDRWGFSEMPKAADDRYLRYITARLAAYRNVWWSLANEYDLMWAKEESDWERFAQIVTGDDPYGHLISIHNCFGFYDYTRPWVTHCSVQRVDVYRTAENTDQWRKEWNKPIVIDECGYEGDIDMGWGNISGEEMVRRFWEGAVRGGYVGHGETYLHPEDILWWSKGGKLHGTSPERIAFLKKVLEEGPEQGLNPLLSEWDAPSAGIADTYYLFYYGFNQPRYRNFTMKPGIAYEVEVLDTWSMTVTKQAGTYEGTFRIELPGKPYMAIQMRRADMNGE</sequence>
<evidence type="ECO:0008006" key="6">
    <source>
        <dbReference type="Google" id="ProtNLM"/>
    </source>
</evidence>
<protein>
    <recommendedName>
        <fullName evidence="6">DUF5060 domain-containing protein</fullName>
    </recommendedName>
</protein>
<dbReference type="PANTHER" id="PTHR37836">
    <property type="entry name" value="LMO1036 PROTEIN"/>
    <property type="match status" value="1"/>
</dbReference>
<evidence type="ECO:0000259" key="1">
    <source>
        <dbReference type="Pfam" id="PF13204"/>
    </source>
</evidence>
<dbReference type="Pfam" id="PF13204">
    <property type="entry name" value="Apiosidase"/>
    <property type="match status" value="1"/>
</dbReference>
<gene>
    <name evidence="4" type="ORF">SAMN04487969_10542</name>
</gene>
<dbReference type="InterPro" id="IPR013783">
    <property type="entry name" value="Ig-like_fold"/>
</dbReference>
<evidence type="ECO:0000313" key="5">
    <source>
        <dbReference type="Proteomes" id="UP000183410"/>
    </source>
</evidence>
<dbReference type="Gene3D" id="2.60.40.10">
    <property type="entry name" value="Immunoglobulins"/>
    <property type="match status" value="1"/>
</dbReference>
<dbReference type="PANTHER" id="PTHR37836:SF2">
    <property type="entry name" value="DUF4038 DOMAIN-CONTAINING PROTEIN"/>
    <property type="match status" value="1"/>
</dbReference>
<dbReference type="Pfam" id="PF16586">
    <property type="entry name" value="DUF5060"/>
    <property type="match status" value="1"/>
</dbReference>
<dbReference type="SUPFAM" id="SSF51445">
    <property type="entry name" value="(Trans)glycosidases"/>
    <property type="match status" value="1"/>
</dbReference>
<dbReference type="InterPro" id="IPR032260">
    <property type="entry name" value="DUF5060"/>
</dbReference>
<accession>A0A1I2CF53</accession>
<feature type="domain" description="Apiosidase-like catalytic" evidence="1">
    <location>
        <begin position="213"/>
        <end position="470"/>
    </location>
</feature>
<feature type="domain" description="DUF5605" evidence="3">
    <location>
        <begin position="519"/>
        <end position="591"/>
    </location>
</feature>
<proteinExistence type="predicted"/>
<dbReference type="EMBL" id="FONN01000005">
    <property type="protein sequence ID" value="SFE66997.1"/>
    <property type="molecule type" value="Genomic_DNA"/>
</dbReference>
<reference evidence="5" key="1">
    <citation type="submission" date="2016-10" db="EMBL/GenBank/DDBJ databases">
        <authorList>
            <person name="Varghese N."/>
            <person name="Submissions S."/>
        </authorList>
    </citation>
    <scope>NUCLEOTIDE SEQUENCE [LARGE SCALE GENOMIC DNA]</scope>
    <source>
        <strain evidence="5">CGMCC 1.10223</strain>
    </source>
</reference>
<dbReference type="OrthoDB" id="127163at2"/>
<organism evidence="4 5">
    <name type="scientific">Paenibacillus algorifonticola</name>
    <dbReference type="NCBI Taxonomy" id="684063"/>
    <lineage>
        <taxon>Bacteria</taxon>
        <taxon>Bacillati</taxon>
        <taxon>Bacillota</taxon>
        <taxon>Bacilli</taxon>
        <taxon>Bacillales</taxon>
        <taxon>Paenibacillaceae</taxon>
        <taxon>Paenibacillus</taxon>
    </lineage>
</organism>
<dbReference type="Gene3D" id="2.60.40.3950">
    <property type="match status" value="1"/>
</dbReference>
<evidence type="ECO:0000259" key="2">
    <source>
        <dbReference type="Pfam" id="PF16586"/>
    </source>
</evidence>
<dbReference type="Gene3D" id="3.20.20.80">
    <property type="entry name" value="Glycosidases"/>
    <property type="match status" value="1"/>
</dbReference>
<dbReference type="AlphaFoldDB" id="A0A1I2CF53"/>
<evidence type="ECO:0000259" key="3">
    <source>
        <dbReference type="Pfam" id="PF18310"/>
    </source>
</evidence>
<dbReference type="InterPro" id="IPR041239">
    <property type="entry name" value="DUF5605"/>
</dbReference>
<name>A0A1I2CF53_9BACL</name>
<dbReference type="Proteomes" id="UP000183410">
    <property type="component" value="Unassembled WGS sequence"/>
</dbReference>
<feature type="domain" description="DUF5060" evidence="2">
    <location>
        <begin position="119"/>
        <end position="183"/>
    </location>
</feature>
<dbReference type="InterPro" id="IPR017853">
    <property type="entry name" value="GH"/>
</dbReference>
<evidence type="ECO:0000313" key="4">
    <source>
        <dbReference type="EMBL" id="SFE66997.1"/>
    </source>
</evidence>
<dbReference type="Pfam" id="PF18310">
    <property type="entry name" value="DUF5605"/>
    <property type="match status" value="1"/>
</dbReference>
<keyword evidence="5" id="KW-1185">Reference proteome</keyword>
<dbReference type="InterPro" id="IPR025277">
    <property type="entry name" value="Apiosidase-like_cat_dom"/>
</dbReference>